<dbReference type="InParanoid" id="A7E5U6"/>
<name>A7E5U6_SCLS1</name>
<organism evidence="1 2">
    <name type="scientific">Sclerotinia sclerotiorum (strain ATCC 18683 / 1980 / Ss-1)</name>
    <name type="common">White mold</name>
    <name type="synonym">Whetzelinia sclerotiorum</name>
    <dbReference type="NCBI Taxonomy" id="665079"/>
    <lineage>
        <taxon>Eukaryota</taxon>
        <taxon>Fungi</taxon>
        <taxon>Dikarya</taxon>
        <taxon>Ascomycota</taxon>
        <taxon>Pezizomycotina</taxon>
        <taxon>Leotiomycetes</taxon>
        <taxon>Helotiales</taxon>
        <taxon>Sclerotiniaceae</taxon>
        <taxon>Sclerotinia</taxon>
    </lineage>
</organism>
<dbReference type="Proteomes" id="UP000001312">
    <property type="component" value="Unassembled WGS sequence"/>
</dbReference>
<evidence type="ECO:0000313" key="1">
    <source>
        <dbReference type="EMBL" id="EDN91268.1"/>
    </source>
</evidence>
<dbReference type="HOGENOM" id="CLU_2074535_0_0_1"/>
<proteinExistence type="predicted"/>
<keyword evidence="2" id="KW-1185">Reference proteome</keyword>
<dbReference type="RefSeq" id="XP_001598582.1">
    <property type="nucleotide sequence ID" value="XM_001598532.1"/>
</dbReference>
<protein>
    <submittedName>
        <fullName evidence="1">Uncharacterized protein</fullName>
    </submittedName>
</protein>
<dbReference type="EMBL" id="CH476621">
    <property type="protein sequence ID" value="EDN91268.1"/>
    <property type="molecule type" value="Genomic_DNA"/>
</dbReference>
<dbReference type="AlphaFoldDB" id="A7E5U6"/>
<reference evidence="2" key="1">
    <citation type="journal article" date="2011" name="PLoS Genet.">
        <title>Genomic analysis of the necrotrophic fungal pathogens Sclerotinia sclerotiorum and Botrytis cinerea.</title>
        <authorList>
            <person name="Amselem J."/>
            <person name="Cuomo C.A."/>
            <person name="van Kan J.A."/>
            <person name="Viaud M."/>
            <person name="Benito E.P."/>
            <person name="Couloux A."/>
            <person name="Coutinho P.M."/>
            <person name="de Vries R.P."/>
            <person name="Dyer P.S."/>
            <person name="Fillinger S."/>
            <person name="Fournier E."/>
            <person name="Gout L."/>
            <person name="Hahn M."/>
            <person name="Kohn L."/>
            <person name="Lapalu N."/>
            <person name="Plummer K.M."/>
            <person name="Pradier J.M."/>
            <person name="Quevillon E."/>
            <person name="Sharon A."/>
            <person name="Simon A."/>
            <person name="ten Have A."/>
            <person name="Tudzynski B."/>
            <person name="Tudzynski P."/>
            <person name="Wincker P."/>
            <person name="Andrew M."/>
            <person name="Anthouard V."/>
            <person name="Beever R.E."/>
            <person name="Beffa R."/>
            <person name="Benoit I."/>
            <person name="Bouzid O."/>
            <person name="Brault B."/>
            <person name="Chen Z."/>
            <person name="Choquer M."/>
            <person name="Collemare J."/>
            <person name="Cotton P."/>
            <person name="Danchin E.G."/>
            <person name="Da Silva C."/>
            <person name="Gautier A."/>
            <person name="Giraud C."/>
            <person name="Giraud T."/>
            <person name="Gonzalez C."/>
            <person name="Grossetete S."/>
            <person name="Guldener U."/>
            <person name="Henrissat B."/>
            <person name="Howlett B.J."/>
            <person name="Kodira C."/>
            <person name="Kretschmer M."/>
            <person name="Lappartient A."/>
            <person name="Leroch M."/>
            <person name="Levis C."/>
            <person name="Mauceli E."/>
            <person name="Neuveglise C."/>
            <person name="Oeser B."/>
            <person name="Pearson M."/>
            <person name="Poulain J."/>
            <person name="Poussereau N."/>
            <person name="Quesneville H."/>
            <person name="Rascle C."/>
            <person name="Schumacher J."/>
            <person name="Segurens B."/>
            <person name="Sexton A."/>
            <person name="Silva E."/>
            <person name="Sirven C."/>
            <person name="Soanes D.M."/>
            <person name="Talbot N.J."/>
            <person name="Templeton M."/>
            <person name="Yandava C."/>
            <person name="Yarden O."/>
            <person name="Zeng Q."/>
            <person name="Rollins J.A."/>
            <person name="Lebrun M.H."/>
            <person name="Dickman M."/>
        </authorList>
    </citation>
    <scope>NUCLEOTIDE SEQUENCE [LARGE SCALE GENOMIC DNA]</scope>
    <source>
        <strain evidence="2">ATCC 18683 / 1980 / Ss-1</strain>
    </source>
</reference>
<sequence length="118" mass="13707">MFKELVAVSGLARRFSHWGECGNRRVKVIIWERFRGQGFKFHWDGRGGAKRKSNVSEAYVMGHENERGAKYGFEVTGRICTFHRTDFSCLRSRKFDSFSSIIKSFNHNRAQFGTNMTC</sequence>
<evidence type="ECO:0000313" key="2">
    <source>
        <dbReference type="Proteomes" id="UP000001312"/>
    </source>
</evidence>
<dbReference type="GeneID" id="5494460"/>
<accession>A7E5U6</accession>
<dbReference type="KEGG" id="ssl:SS1G_00671"/>
<gene>
    <name evidence="1" type="ORF">SS1G_00671</name>
</gene>